<keyword evidence="8" id="KW-0969">Cilium</keyword>
<evidence type="ECO:0000259" key="7">
    <source>
        <dbReference type="Pfam" id="PF22692"/>
    </source>
</evidence>
<dbReference type="InterPro" id="IPR053967">
    <property type="entry name" value="LlgE_F_G-like_D1"/>
</dbReference>
<dbReference type="Pfam" id="PF06429">
    <property type="entry name" value="Flg_bbr_C"/>
    <property type="match status" value="1"/>
</dbReference>
<dbReference type="SUPFAM" id="SSF117143">
    <property type="entry name" value="Flagellar hook protein flgE"/>
    <property type="match status" value="1"/>
</dbReference>
<dbReference type="AlphaFoldDB" id="A0A1N7JL67"/>
<sequence>MSASSYTTITRMSGLAREMRVVANNIANASTTGYRAEQALFSEYIRRVDDTSLSMASARIGHTNLAQGTLGQTGGQFDFAIEGDGFFQVQTDDGPRLTRGGAFTKTPEGALVTMDGNAVLDAGGAPIFVPPGGDVRVAPDGTMTLGGRAFAELGLVRPVDPNRLVREGSQLFDPDGEVEPVVDTRIRQGFLEASNVDPVNELARMIEVSRAYELGQSFLESENDRLRDAIKSMSR</sequence>
<dbReference type="OrthoDB" id="9804559at2"/>
<dbReference type="NCBIfam" id="NF009332">
    <property type="entry name" value="PRK12690.1"/>
    <property type="match status" value="1"/>
</dbReference>
<accession>A0A1N7JL67</accession>
<evidence type="ECO:0000313" key="8">
    <source>
        <dbReference type="EMBL" id="SIS50079.1"/>
    </source>
</evidence>
<keyword evidence="9" id="KW-1185">Reference proteome</keyword>
<dbReference type="InterPro" id="IPR019776">
    <property type="entry name" value="Flagellar_basal_body_rod_CS"/>
</dbReference>
<evidence type="ECO:0000256" key="1">
    <source>
        <dbReference type="ARBA" id="ARBA00004117"/>
    </source>
</evidence>
<dbReference type="GO" id="GO:0030694">
    <property type="term" value="C:bacterial-type flagellum basal body, rod"/>
    <property type="evidence" value="ECO:0007669"/>
    <property type="project" value="UniProtKB-UniRule"/>
</dbReference>
<dbReference type="GO" id="GO:0071978">
    <property type="term" value="P:bacterial-type flagellum-dependent swarming motility"/>
    <property type="evidence" value="ECO:0007669"/>
    <property type="project" value="TreeGrafter"/>
</dbReference>
<reference evidence="9" key="1">
    <citation type="submission" date="2017-01" db="EMBL/GenBank/DDBJ databases">
        <authorList>
            <person name="Varghese N."/>
            <person name="Submissions S."/>
        </authorList>
    </citation>
    <scope>NUCLEOTIDE SEQUENCE [LARGE SCALE GENOMIC DNA]</scope>
    <source>
        <strain evidence="9">DSM 29430</strain>
    </source>
</reference>
<dbReference type="NCBIfam" id="TIGR03506">
    <property type="entry name" value="FlgEFG_subfam"/>
    <property type="match status" value="1"/>
</dbReference>
<dbReference type="InterPro" id="IPR037925">
    <property type="entry name" value="FlgE/F/G-like"/>
</dbReference>
<keyword evidence="8" id="KW-0966">Cell projection</keyword>
<evidence type="ECO:0000259" key="6">
    <source>
        <dbReference type="Pfam" id="PF06429"/>
    </source>
</evidence>
<dbReference type="InterPro" id="IPR001444">
    <property type="entry name" value="Flag_bb_rod_N"/>
</dbReference>
<dbReference type="STRING" id="633194.SAMN05421759_10156"/>
<dbReference type="Proteomes" id="UP000186684">
    <property type="component" value="Unassembled WGS sequence"/>
</dbReference>
<name>A0A1N7JL67_9RHOB</name>
<dbReference type="RefSeq" id="WP_076443848.1">
    <property type="nucleotide sequence ID" value="NZ_FTOQ01000001.1"/>
</dbReference>
<evidence type="ECO:0000256" key="2">
    <source>
        <dbReference type="ARBA" id="ARBA00009677"/>
    </source>
</evidence>
<dbReference type="EMBL" id="FTOQ01000001">
    <property type="protein sequence ID" value="SIS50079.1"/>
    <property type="molecule type" value="Genomic_DNA"/>
</dbReference>
<feature type="domain" description="Flagellar basal-body/hook protein C-terminal" evidence="6">
    <location>
        <begin position="187"/>
        <end position="230"/>
    </location>
</feature>
<dbReference type="PROSITE" id="PS00588">
    <property type="entry name" value="FLAGELLA_BB_ROD"/>
    <property type="match status" value="1"/>
</dbReference>
<dbReference type="PANTHER" id="PTHR30435:SF19">
    <property type="entry name" value="FLAGELLAR BASAL-BODY ROD PROTEIN FLGG"/>
    <property type="match status" value="1"/>
</dbReference>
<comment type="similarity">
    <text evidence="2 4">Belongs to the flagella basal body rod proteins family.</text>
</comment>
<dbReference type="InterPro" id="IPR012836">
    <property type="entry name" value="FlgF"/>
</dbReference>
<comment type="subcellular location">
    <subcellularLocation>
        <location evidence="1 4">Bacterial flagellum basal body</location>
    </subcellularLocation>
</comment>
<gene>
    <name evidence="8" type="ORF">SAMN05421759_10156</name>
</gene>
<organism evidence="8 9">
    <name type="scientific">Roseivivax lentus</name>
    <dbReference type="NCBI Taxonomy" id="633194"/>
    <lineage>
        <taxon>Bacteria</taxon>
        <taxon>Pseudomonadati</taxon>
        <taxon>Pseudomonadota</taxon>
        <taxon>Alphaproteobacteria</taxon>
        <taxon>Rhodobacterales</taxon>
        <taxon>Roseobacteraceae</taxon>
        <taxon>Roseivivax</taxon>
    </lineage>
</organism>
<protein>
    <recommendedName>
        <fullName evidence="4">Flagellar basal-body rod protein FlgF</fullName>
    </recommendedName>
</protein>
<feature type="domain" description="Flagellar basal body rod protein N-terminal" evidence="5">
    <location>
        <begin position="6"/>
        <end position="35"/>
    </location>
</feature>
<evidence type="ECO:0000256" key="3">
    <source>
        <dbReference type="ARBA" id="ARBA00023143"/>
    </source>
</evidence>
<evidence type="ECO:0000259" key="5">
    <source>
        <dbReference type="Pfam" id="PF00460"/>
    </source>
</evidence>
<feature type="domain" description="Flagellar hook protein FlgE/F/G-like D1" evidence="7">
    <location>
        <begin position="80"/>
        <end position="144"/>
    </location>
</feature>
<evidence type="ECO:0000256" key="4">
    <source>
        <dbReference type="RuleBase" id="RU362116"/>
    </source>
</evidence>
<dbReference type="PANTHER" id="PTHR30435">
    <property type="entry name" value="FLAGELLAR PROTEIN"/>
    <property type="match status" value="1"/>
</dbReference>
<dbReference type="Pfam" id="PF22692">
    <property type="entry name" value="LlgE_F_G_D1"/>
    <property type="match status" value="1"/>
</dbReference>
<dbReference type="InterPro" id="IPR010930">
    <property type="entry name" value="Flg_bb/hook_C_dom"/>
</dbReference>
<dbReference type="Pfam" id="PF00460">
    <property type="entry name" value="Flg_bb_rod"/>
    <property type="match status" value="1"/>
</dbReference>
<dbReference type="NCBIfam" id="TIGR02490">
    <property type="entry name" value="flgF"/>
    <property type="match status" value="1"/>
</dbReference>
<comment type="subunit">
    <text evidence="4">The basal body constitutes a major portion of the flagellar organelle and consists of five rings (E,L,P,S, and M) mounted on a central rod. The rod consists of about 26 subunits of FlgG in the distal portion, and FlgB, FlgC and FlgF are thought to build up the proximal portion of the rod with about 6 subunits each.</text>
</comment>
<keyword evidence="8" id="KW-0282">Flagellum</keyword>
<dbReference type="InterPro" id="IPR020013">
    <property type="entry name" value="Flagellar_FlgE/F/G"/>
</dbReference>
<evidence type="ECO:0000313" key="9">
    <source>
        <dbReference type="Proteomes" id="UP000186684"/>
    </source>
</evidence>
<proteinExistence type="inferred from homology"/>
<keyword evidence="3 4" id="KW-0975">Bacterial flagellum</keyword>